<dbReference type="PANTHER" id="PTHR19136">
    <property type="entry name" value="MOLYBDENUM COFACTOR GUANYLYLTRANSFERASE"/>
    <property type="match status" value="1"/>
</dbReference>
<evidence type="ECO:0000256" key="1">
    <source>
        <dbReference type="ARBA" id="ARBA00022679"/>
    </source>
</evidence>
<feature type="domain" description="MobA-like NTP transferase" evidence="2">
    <location>
        <begin position="8"/>
        <end position="164"/>
    </location>
</feature>
<keyword evidence="4" id="KW-1185">Reference proteome</keyword>
<keyword evidence="1" id="KW-0808">Transferase</keyword>
<sequence length="194" mass="19906">MTQSALYGIVLAGGSASRLSGVDKPMLTVGGIPLLRRVIDALGDARQIVVVGPPREGITGVRWTHEEPRGAGPVAALAAGLARCGDLGCQAGCDVAVLAGDLAGLTRDTVAVLRTSIDDNDGAVLIDPDGRRQWLAGVWRARALRDALPAEPANAALRAVLGALAITDVRASAPQAADVDTEADLRRAREVHGG</sequence>
<protein>
    <submittedName>
        <fullName evidence="3">Molybdenum cofactor guanylyltransferase</fullName>
    </submittedName>
</protein>
<proteinExistence type="predicted"/>
<name>A0ABW2C029_9PSEU</name>
<organism evidence="3 4">
    <name type="scientific">Haloechinothrix salitolerans</name>
    <dbReference type="NCBI Taxonomy" id="926830"/>
    <lineage>
        <taxon>Bacteria</taxon>
        <taxon>Bacillati</taxon>
        <taxon>Actinomycetota</taxon>
        <taxon>Actinomycetes</taxon>
        <taxon>Pseudonocardiales</taxon>
        <taxon>Pseudonocardiaceae</taxon>
        <taxon>Haloechinothrix</taxon>
    </lineage>
</organism>
<reference evidence="4" key="1">
    <citation type="journal article" date="2019" name="Int. J. Syst. Evol. Microbiol.">
        <title>The Global Catalogue of Microorganisms (GCM) 10K type strain sequencing project: providing services to taxonomists for standard genome sequencing and annotation.</title>
        <authorList>
            <consortium name="The Broad Institute Genomics Platform"/>
            <consortium name="The Broad Institute Genome Sequencing Center for Infectious Disease"/>
            <person name="Wu L."/>
            <person name="Ma J."/>
        </authorList>
    </citation>
    <scope>NUCLEOTIDE SEQUENCE [LARGE SCALE GENOMIC DNA]</scope>
    <source>
        <strain evidence="4">KCTC 32255</strain>
    </source>
</reference>
<dbReference type="Pfam" id="PF12804">
    <property type="entry name" value="NTP_transf_3"/>
    <property type="match status" value="1"/>
</dbReference>
<evidence type="ECO:0000313" key="3">
    <source>
        <dbReference type="EMBL" id="MFC6868647.1"/>
    </source>
</evidence>
<dbReference type="InterPro" id="IPR029044">
    <property type="entry name" value="Nucleotide-diphossugar_trans"/>
</dbReference>
<dbReference type="Gene3D" id="3.90.550.10">
    <property type="entry name" value="Spore Coat Polysaccharide Biosynthesis Protein SpsA, Chain A"/>
    <property type="match status" value="1"/>
</dbReference>
<dbReference type="InterPro" id="IPR025877">
    <property type="entry name" value="MobA-like_NTP_Trfase"/>
</dbReference>
<dbReference type="RefSeq" id="WP_345390556.1">
    <property type="nucleotide sequence ID" value="NZ_BAABLA010000005.1"/>
</dbReference>
<dbReference type="PANTHER" id="PTHR19136:SF81">
    <property type="entry name" value="MOLYBDENUM COFACTOR GUANYLYLTRANSFERASE"/>
    <property type="match status" value="1"/>
</dbReference>
<gene>
    <name evidence="3" type="ORF">ACFQGD_16020</name>
</gene>
<keyword evidence="3" id="KW-0548">Nucleotidyltransferase</keyword>
<evidence type="ECO:0000259" key="2">
    <source>
        <dbReference type="Pfam" id="PF12804"/>
    </source>
</evidence>
<comment type="caution">
    <text evidence="3">The sequence shown here is derived from an EMBL/GenBank/DDBJ whole genome shotgun (WGS) entry which is preliminary data.</text>
</comment>
<dbReference type="SUPFAM" id="SSF53448">
    <property type="entry name" value="Nucleotide-diphospho-sugar transferases"/>
    <property type="match status" value="1"/>
</dbReference>
<accession>A0ABW2C029</accession>
<dbReference type="Proteomes" id="UP001596337">
    <property type="component" value="Unassembled WGS sequence"/>
</dbReference>
<dbReference type="GO" id="GO:0016779">
    <property type="term" value="F:nucleotidyltransferase activity"/>
    <property type="evidence" value="ECO:0007669"/>
    <property type="project" value="UniProtKB-KW"/>
</dbReference>
<evidence type="ECO:0000313" key="4">
    <source>
        <dbReference type="Proteomes" id="UP001596337"/>
    </source>
</evidence>
<dbReference type="EMBL" id="JBHSXX010000001">
    <property type="protein sequence ID" value="MFC6868647.1"/>
    <property type="molecule type" value="Genomic_DNA"/>
</dbReference>